<feature type="domain" description="DnaD N-terminal" evidence="4">
    <location>
        <begin position="23"/>
        <end position="120"/>
    </location>
</feature>
<dbReference type="PANTHER" id="PTHR37293">
    <property type="entry name" value="PHAGE REPLICATION PROTEIN-RELATED"/>
    <property type="match status" value="1"/>
</dbReference>
<dbReference type="SUPFAM" id="SSF46785">
    <property type="entry name" value="Winged helix' DNA-binding domain"/>
    <property type="match status" value="1"/>
</dbReference>
<dbReference type="Pfam" id="PF07261">
    <property type="entry name" value="DnaB_2"/>
    <property type="match status" value="1"/>
</dbReference>
<dbReference type="AlphaFoldDB" id="A0A9X4ADK9"/>
<feature type="domain" description="DnaB/C C-terminal" evidence="3">
    <location>
        <begin position="131"/>
        <end position="201"/>
    </location>
</feature>
<dbReference type="SUPFAM" id="SSF158499">
    <property type="entry name" value="DnaD domain-like"/>
    <property type="match status" value="1"/>
</dbReference>
<name>A0A9X4ADK9_9BACI</name>
<dbReference type="Gene3D" id="1.10.10.630">
    <property type="entry name" value="DnaD domain-like"/>
    <property type="match status" value="1"/>
</dbReference>
<feature type="region of interest" description="Disordered" evidence="2">
    <location>
        <begin position="198"/>
        <end position="218"/>
    </location>
</feature>
<dbReference type="Proteomes" id="UP001145069">
    <property type="component" value="Unassembled WGS sequence"/>
</dbReference>
<dbReference type="InterPro" id="IPR006343">
    <property type="entry name" value="DnaB/C_C"/>
</dbReference>
<evidence type="ECO:0000259" key="3">
    <source>
        <dbReference type="Pfam" id="PF07261"/>
    </source>
</evidence>
<dbReference type="Pfam" id="PF21984">
    <property type="entry name" value="DnaD_N"/>
    <property type="match status" value="1"/>
</dbReference>
<dbReference type="InterPro" id="IPR034829">
    <property type="entry name" value="DnaD-like_sf"/>
</dbReference>
<evidence type="ECO:0000313" key="6">
    <source>
        <dbReference type="Proteomes" id="UP001145069"/>
    </source>
</evidence>
<dbReference type="InterPro" id="IPR053843">
    <property type="entry name" value="DnaD_N"/>
</dbReference>
<keyword evidence="6" id="KW-1185">Reference proteome</keyword>
<dbReference type="NCBIfam" id="TIGR01446">
    <property type="entry name" value="DnaD_dom"/>
    <property type="match status" value="1"/>
</dbReference>
<comment type="similarity">
    <text evidence="1">Belongs to the DnaB/DnaD family.</text>
</comment>
<dbReference type="Gene3D" id="1.10.10.10">
    <property type="entry name" value="Winged helix-like DNA-binding domain superfamily/Winged helix DNA-binding domain"/>
    <property type="match status" value="1"/>
</dbReference>
<sequence>MIVEVKKLTSISYQQMMKDQINIPAKLLRNYLQLGLTETEVIVLLQLHCFYIEGNSFPTPSEIAHFTTLTDQECSQILRKLIQKDLLTIDQIKEQNVLDEYYTLDKLWSKLYEPKQVKQETSEETHNIFILFEQEFGRPLSPFEIETINIWIDEDEQQPSLIKAALREAVLMGKLNFKYIDRILREWKKKGIHSVEQARTHSKAFHSNQKPRETRQESNRDVSLYYNWLDEE</sequence>
<organism evidence="5 6">
    <name type="scientific">Aquibacillus salsiterrae</name>
    <dbReference type="NCBI Taxonomy" id="2950439"/>
    <lineage>
        <taxon>Bacteria</taxon>
        <taxon>Bacillati</taxon>
        <taxon>Bacillota</taxon>
        <taxon>Bacilli</taxon>
        <taxon>Bacillales</taxon>
        <taxon>Bacillaceae</taxon>
        <taxon>Aquibacillus</taxon>
    </lineage>
</organism>
<evidence type="ECO:0000256" key="1">
    <source>
        <dbReference type="ARBA" id="ARBA00093462"/>
    </source>
</evidence>
<evidence type="ECO:0000313" key="5">
    <source>
        <dbReference type="EMBL" id="MDC3415344.1"/>
    </source>
</evidence>
<gene>
    <name evidence="5" type="ORF">NC799_00250</name>
</gene>
<reference evidence="5" key="1">
    <citation type="submission" date="2022-06" db="EMBL/GenBank/DDBJ databases">
        <title>Aquibacillus sp. a new bacterium isolated from soil saline samples.</title>
        <authorList>
            <person name="Galisteo C."/>
            <person name="De La Haba R."/>
            <person name="Sanchez-Porro C."/>
            <person name="Ventosa A."/>
        </authorList>
    </citation>
    <scope>NUCLEOTIDE SEQUENCE</scope>
    <source>
        <strain evidence="5">3ASR75-54</strain>
    </source>
</reference>
<protein>
    <submittedName>
        <fullName evidence="5">DnaD domain-containing protein</fullName>
    </submittedName>
</protein>
<dbReference type="InterPro" id="IPR053162">
    <property type="entry name" value="DnaD"/>
</dbReference>
<dbReference type="EMBL" id="JAMQKC010000001">
    <property type="protein sequence ID" value="MDC3415344.1"/>
    <property type="molecule type" value="Genomic_DNA"/>
</dbReference>
<dbReference type="InterPro" id="IPR036390">
    <property type="entry name" value="WH_DNA-bd_sf"/>
</dbReference>
<dbReference type="PANTHER" id="PTHR37293:SF6">
    <property type="entry name" value="DNA REPLICATION PROTEIN DNAD"/>
    <property type="match status" value="1"/>
</dbReference>
<comment type="caution">
    <text evidence="5">The sequence shown here is derived from an EMBL/GenBank/DDBJ whole genome shotgun (WGS) entry which is preliminary data.</text>
</comment>
<dbReference type="InterPro" id="IPR036388">
    <property type="entry name" value="WH-like_DNA-bd_sf"/>
</dbReference>
<accession>A0A9X4ADK9</accession>
<evidence type="ECO:0000256" key="2">
    <source>
        <dbReference type="SAM" id="MobiDB-lite"/>
    </source>
</evidence>
<evidence type="ECO:0000259" key="4">
    <source>
        <dbReference type="Pfam" id="PF21984"/>
    </source>
</evidence>
<proteinExistence type="inferred from homology"/>